<gene>
    <name evidence="8" type="primary">ytbE</name>
    <name evidence="8" type="ORF">NCTC13456_02772</name>
</gene>
<keyword evidence="3 8" id="KW-0560">Oxidoreductase</keyword>
<evidence type="ECO:0000256" key="6">
    <source>
        <dbReference type="PIRSR" id="PIRSR000097-3"/>
    </source>
</evidence>
<dbReference type="GO" id="GO:0016616">
    <property type="term" value="F:oxidoreductase activity, acting on the CH-OH group of donors, NAD or NADP as acceptor"/>
    <property type="evidence" value="ECO:0007669"/>
    <property type="project" value="UniProtKB-ARBA"/>
</dbReference>
<dbReference type="PIRSF" id="PIRSF000097">
    <property type="entry name" value="AKR"/>
    <property type="match status" value="1"/>
</dbReference>
<dbReference type="Pfam" id="PF00248">
    <property type="entry name" value="Aldo_ket_red"/>
    <property type="match status" value="1"/>
</dbReference>
<reference evidence="8 9" key="1">
    <citation type="submission" date="2018-06" db="EMBL/GenBank/DDBJ databases">
        <authorList>
            <consortium name="Pathogen Informatics"/>
            <person name="Doyle S."/>
        </authorList>
    </citation>
    <scope>NUCLEOTIDE SEQUENCE [LARGE SCALE GENOMIC DNA]</scope>
    <source>
        <strain evidence="8 9">NCTC13456</strain>
    </source>
</reference>
<evidence type="ECO:0000256" key="2">
    <source>
        <dbReference type="ARBA" id="ARBA00022857"/>
    </source>
</evidence>
<dbReference type="InterPro" id="IPR018170">
    <property type="entry name" value="Aldo/ket_reductase_CS"/>
</dbReference>
<dbReference type="EMBL" id="UFXS01000001">
    <property type="protein sequence ID" value="STD59142.1"/>
    <property type="molecule type" value="Genomic_DNA"/>
</dbReference>
<evidence type="ECO:0000256" key="1">
    <source>
        <dbReference type="ARBA" id="ARBA00007905"/>
    </source>
</evidence>
<dbReference type="InterPro" id="IPR036812">
    <property type="entry name" value="NAD(P)_OxRdtase_dom_sf"/>
</dbReference>
<dbReference type="InterPro" id="IPR023210">
    <property type="entry name" value="NADP_OxRdtase_dom"/>
</dbReference>
<organism evidence="8 9">
    <name type="scientific">Empedobacter falsenii</name>
    <dbReference type="NCBI Taxonomy" id="343874"/>
    <lineage>
        <taxon>Bacteria</taxon>
        <taxon>Pseudomonadati</taxon>
        <taxon>Bacteroidota</taxon>
        <taxon>Flavobacteriia</taxon>
        <taxon>Flavobacteriales</taxon>
        <taxon>Weeksellaceae</taxon>
        <taxon>Empedobacter</taxon>
    </lineage>
</organism>
<evidence type="ECO:0000313" key="8">
    <source>
        <dbReference type="EMBL" id="STD59142.1"/>
    </source>
</evidence>
<dbReference type="Gene3D" id="3.20.20.100">
    <property type="entry name" value="NADP-dependent oxidoreductase domain"/>
    <property type="match status" value="1"/>
</dbReference>
<feature type="binding site" evidence="5">
    <location>
        <position position="111"/>
    </location>
    <ligand>
        <name>substrate</name>
    </ligand>
</feature>
<evidence type="ECO:0000256" key="3">
    <source>
        <dbReference type="ARBA" id="ARBA00023002"/>
    </source>
</evidence>
<dbReference type="SUPFAM" id="SSF51430">
    <property type="entry name" value="NAD(P)-linked oxidoreductase"/>
    <property type="match status" value="1"/>
</dbReference>
<evidence type="ECO:0000313" key="9">
    <source>
        <dbReference type="Proteomes" id="UP000254737"/>
    </source>
</evidence>
<comment type="similarity">
    <text evidence="1">Belongs to the aldo/keto reductase family.</text>
</comment>
<evidence type="ECO:0000256" key="5">
    <source>
        <dbReference type="PIRSR" id="PIRSR000097-2"/>
    </source>
</evidence>
<dbReference type="RefSeq" id="WP_115001120.1">
    <property type="nucleotide sequence ID" value="NZ_JAAGKM010000015.1"/>
</dbReference>
<dbReference type="PROSITE" id="PS00798">
    <property type="entry name" value="ALDOKETO_REDUCTASE_1"/>
    <property type="match status" value="1"/>
</dbReference>
<feature type="domain" description="NADP-dependent oxidoreductase" evidence="7">
    <location>
        <begin position="24"/>
        <end position="261"/>
    </location>
</feature>
<protein>
    <submittedName>
        <fullName evidence="8">Uncharacterized oxidoreductase YtbE</fullName>
        <ecNumber evidence="8">1.-.-.-</ecNumber>
    </submittedName>
</protein>
<dbReference type="AlphaFoldDB" id="A0A376GIE8"/>
<sequence length="281" mass="32489">MIDIDTKIKLYNGLHLPILGLGVYKTNEGDEVITAIHSALDEGYRLIDTASYYNNEIGVGKAINSYKINRSELFITTKVWIDDMGYDKTINAFHQSLKNLNLDYIDLYLIHWPVADKLIESWKALEFLYEEGLVKSIGVSNCLQHHLEIIQKNCVYKPMVVQNEFHPRLIQQELVNYCKDHQIAYQAWAPLMRGRLLENEILKSLAKKYNKSVAQIILRWDLQKGIATIPKSVNPERIKENSLLFDFELSLDDIHKIDSLNSNERTGADPNNFLDYFANKK</sequence>
<dbReference type="Proteomes" id="UP000254737">
    <property type="component" value="Unassembled WGS sequence"/>
</dbReference>
<dbReference type="InterPro" id="IPR020471">
    <property type="entry name" value="AKR"/>
</dbReference>
<evidence type="ECO:0000256" key="4">
    <source>
        <dbReference type="PIRSR" id="PIRSR000097-1"/>
    </source>
</evidence>
<accession>A0A376GIE8</accession>
<name>A0A376GIE8_9FLAO</name>
<dbReference type="EC" id="1.-.-.-" evidence="8"/>
<dbReference type="PANTHER" id="PTHR43827">
    <property type="entry name" value="2,5-DIKETO-D-GLUCONIC ACID REDUCTASE"/>
    <property type="match status" value="1"/>
</dbReference>
<dbReference type="FunFam" id="3.20.20.100:FF:000015">
    <property type="entry name" value="Oxidoreductase, aldo/keto reductase family"/>
    <property type="match status" value="1"/>
</dbReference>
<evidence type="ECO:0000259" key="7">
    <source>
        <dbReference type="Pfam" id="PF00248"/>
    </source>
</evidence>
<feature type="active site" description="Proton donor" evidence="4">
    <location>
        <position position="53"/>
    </location>
</feature>
<proteinExistence type="inferred from homology"/>
<dbReference type="PRINTS" id="PR00069">
    <property type="entry name" value="ALDKETRDTASE"/>
</dbReference>
<feature type="site" description="Lowers pKa of active site Tyr" evidence="6">
    <location>
        <position position="78"/>
    </location>
</feature>
<dbReference type="PANTHER" id="PTHR43827:SF3">
    <property type="entry name" value="NADP-DEPENDENT OXIDOREDUCTASE DOMAIN-CONTAINING PROTEIN"/>
    <property type="match status" value="1"/>
</dbReference>
<keyword evidence="2" id="KW-0521">NADP</keyword>